<evidence type="ECO:0000313" key="2">
    <source>
        <dbReference type="Proteomes" id="UP000596660"/>
    </source>
</evidence>
<proteinExistence type="predicted"/>
<dbReference type="Gramene" id="AUR62043721-RA">
    <property type="protein sequence ID" value="AUR62043721-RA:cds"/>
    <property type="gene ID" value="AUR62043721"/>
</dbReference>
<dbReference type="Proteomes" id="UP000596660">
    <property type="component" value="Unplaced"/>
</dbReference>
<organism evidence="1 2">
    <name type="scientific">Chenopodium quinoa</name>
    <name type="common">Quinoa</name>
    <dbReference type="NCBI Taxonomy" id="63459"/>
    <lineage>
        <taxon>Eukaryota</taxon>
        <taxon>Viridiplantae</taxon>
        <taxon>Streptophyta</taxon>
        <taxon>Embryophyta</taxon>
        <taxon>Tracheophyta</taxon>
        <taxon>Spermatophyta</taxon>
        <taxon>Magnoliopsida</taxon>
        <taxon>eudicotyledons</taxon>
        <taxon>Gunneridae</taxon>
        <taxon>Pentapetalae</taxon>
        <taxon>Caryophyllales</taxon>
        <taxon>Chenopodiaceae</taxon>
        <taxon>Chenopodioideae</taxon>
        <taxon>Atripliceae</taxon>
        <taxon>Chenopodium</taxon>
    </lineage>
</organism>
<sequence length="175" mass="19180">MDARMVVASVPVLKLPIFDIPFEVHTYASDGDIGGVQEIMDKDRDSLAKAQRRMKKQVDKSRRPLEFQVRDLVMTRIGNVAYSLELPERIKVHPTLHEANDRLGAGGKWPPDSLGHEANGHLALHRAGGKWPPGSLGQEANGRLALHRAGCKWLPGGRRQMAAWGAGGKWPPGSS</sequence>
<reference evidence="1" key="1">
    <citation type="journal article" date="2017" name="Nature">
        <title>The genome of Chenopodium quinoa.</title>
        <authorList>
            <person name="Jarvis D.E."/>
            <person name="Ho Y.S."/>
            <person name="Lightfoot D.J."/>
            <person name="Schmoeckel S.M."/>
            <person name="Li B."/>
            <person name="Borm T.J.A."/>
            <person name="Ohyanagi H."/>
            <person name="Mineta K."/>
            <person name="Michell C.T."/>
            <person name="Saber N."/>
            <person name="Kharbatia N.M."/>
            <person name="Rupper R.R."/>
            <person name="Sharp A.R."/>
            <person name="Dally N."/>
            <person name="Boughton B.A."/>
            <person name="Woo Y.H."/>
            <person name="Gao G."/>
            <person name="Schijlen E.G.W.M."/>
            <person name="Guo X."/>
            <person name="Momin A.A."/>
            <person name="Negrao S."/>
            <person name="Al-Babili S."/>
            <person name="Gehring C."/>
            <person name="Roessner U."/>
            <person name="Jung C."/>
            <person name="Murphy K."/>
            <person name="Arold S.T."/>
            <person name="Gojobori T."/>
            <person name="van der Linden C.G."/>
            <person name="van Loo E.N."/>
            <person name="Jellen E.N."/>
            <person name="Maughan P.J."/>
            <person name="Tester M."/>
        </authorList>
    </citation>
    <scope>NUCLEOTIDE SEQUENCE [LARGE SCALE GENOMIC DNA]</scope>
    <source>
        <strain evidence="1">cv. PI 614886</strain>
    </source>
</reference>
<reference evidence="1" key="2">
    <citation type="submission" date="2021-03" db="UniProtKB">
        <authorList>
            <consortium name="EnsemblPlants"/>
        </authorList>
    </citation>
    <scope>IDENTIFICATION</scope>
</reference>
<dbReference type="EnsemblPlants" id="AUR62043721-RA">
    <property type="protein sequence ID" value="AUR62043721-RA:cds"/>
    <property type="gene ID" value="AUR62043721"/>
</dbReference>
<dbReference type="AlphaFoldDB" id="A0A803NCA4"/>
<evidence type="ECO:0000313" key="1">
    <source>
        <dbReference type="EnsemblPlants" id="AUR62043721-RA:cds"/>
    </source>
</evidence>
<accession>A0A803NCA4</accession>
<keyword evidence="2" id="KW-1185">Reference proteome</keyword>
<name>A0A803NCA4_CHEQI</name>
<protein>
    <submittedName>
        <fullName evidence="1">Uncharacterized protein</fullName>
    </submittedName>
</protein>